<dbReference type="GO" id="GO:0005975">
    <property type="term" value="P:carbohydrate metabolic process"/>
    <property type="evidence" value="ECO:0007669"/>
    <property type="project" value="InterPro"/>
</dbReference>
<evidence type="ECO:0000256" key="3">
    <source>
        <dbReference type="ARBA" id="ARBA00022553"/>
    </source>
</evidence>
<evidence type="ECO:0000256" key="7">
    <source>
        <dbReference type="RuleBase" id="RU004326"/>
    </source>
</evidence>
<dbReference type="GO" id="GO:0000287">
    <property type="term" value="F:magnesium ion binding"/>
    <property type="evidence" value="ECO:0007669"/>
    <property type="project" value="InterPro"/>
</dbReference>
<name>A0A3E1NSF6_9BACT</name>
<comment type="cofactor">
    <cofactor evidence="1">
        <name>Mg(2+)</name>
        <dbReference type="ChEBI" id="CHEBI:18420"/>
    </cofactor>
</comment>
<evidence type="ECO:0000259" key="8">
    <source>
        <dbReference type="Pfam" id="PF02878"/>
    </source>
</evidence>
<dbReference type="SUPFAM" id="SSF53738">
    <property type="entry name" value="Phosphoglucomutase, first 3 domains"/>
    <property type="match status" value="3"/>
</dbReference>
<evidence type="ECO:0000256" key="6">
    <source>
        <dbReference type="ARBA" id="ARBA00023235"/>
    </source>
</evidence>
<dbReference type="Pfam" id="PF02880">
    <property type="entry name" value="PGM_PMM_III"/>
    <property type="match status" value="1"/>
</dbReference>
<dbReference type="PROSITE" id="PS00710">
    <property type="entry name" value="PGM_PMM"/>
    <property type="match status" value="1"/>
</dbReference>
<dbReference type="InterPro" id="IPR005845">
    <property type="entry name" value="A-D-PHexomutase_a/b/a-II"/>
</dbReference>
<organism evidence="11 12">
    <name type="scientific">Chitinophaga silvisoli</name>
    <dbReference type="NCBI Taxonomy" id="2291814"/>
    <lineage>
        <taxon>Bacteria</taxon>
        <taxon>Pseudomonadati</taxon>
        <taxon>Bacteroidota</taxon>
        <taxon>Chitinophagia</taxon>
        <taxon>Chitinophagales</taxon>
        <taxon>Chitinophagaceae</taxon>
        <taxon>Chitinophaga</taxon>
    </lineage>
</organism>
<dbReference type="PANTHER" id="PTHR45745">
    <property type="entry name" value="PHOSPHOMANNOMUTASE 45A"/>
    <property type="match status" value="1"/>
</dbReference>
<keyword evidence="3" id="KW-0597">Phosphoprotein</keyword>
<dbReference type="InterPro" id="IPR005844">
    <property type="entry name" value="A-D-PHexomutase_a/b/a-I"/>
</dbReference>
<reference evidence="11 12" key="1">
    <citation type="submission" date="2018-08" db="EMBL/GenBank/DDBJ databases">
        <title>Chitinophaga sp. K20C18050901, a novel bacterium isolated from forest soil.</title>
        <authorList>
            <person name="Wang C."/>
        </authorList>
    </citation>
    <scope>NUCLEOTIDE SEQUENCE [LARGE SCALE GENOMIC DNA]</scope>
    <source>
        <strain evidence="11 12">K20C18050901</strain>
    </source>
</reference>
<evidence type="ECO:0000256" key="5">
    <source>
        <dbReference type="ARBA" id="ARBA00022842"/>
    </source>
</evidence>
<evidence type="ECO:0000256" key="2">
    <source>
        <dbReference type="ARBA" id="ARBA00010231"/>
    </source>
</evidence>
<feature type="domain" description="Alpha-D-phosphohexomutase alpha/beta/alpha" evidence="9">
    <location>
        <begin position="205"/>
        <end position="308"/>
    </location>
</feature>
<dbReference type="PANTHER" id="PTHR45745:SF1">
    <property type="entry name" value="PHOSPHOGLUCOMUTASE 2B-RELATED"/>
    <property type="match status" value="1"/>
</dbReference>
<dbReference type="CDD" id="cd05799">
    <property type="entry name" value="PGM2"/>
    <property type="match status" value="1"/>
</dbReference>
<accession>A0A3E1NSF6</accession>
<dbReference type="InterPro" id="IPR005846">
    <property type="entry name" value="A-D-PHexomutase_a/b/a-III"/>
</dbReference>
<dbReference type="InterPro" id="IPR016055">
    <property type="entry name" value="A-D-PHexomutase_a/b/a-I/II/III"/>
</dbReference>
<evidence type="ECO:0000259" key="9">
    <source>
        <dbReference type="Pfam" id="PF02879"/>
    </source>
</evidence>
<protein>
    <submittedName>
        <fullName evidence="11">Phospho-sugar mutase</fullName>
    </submittedName>
</protein>
<dbReference type="GO" id="GO:0008973">
    <property type="term" value="F:phosphopentomutase activity"/>
    <property type="evidence" value="ECO:0007669"/>
    <property type="project" value="TreeGrafter"/>
</dbReference>
<dbReference type="AlphaFoldDB" id="A0A3E1NSF6"/>
<dbReference type="Pfam" id="PF02878">
    <property type="entry name" value="PGM_PMM_I"/>
    <property type="match status" value="1"/>
</dbReference>
<comment type="caution">
    <text evidence="11">The sequence shown here is derived from an EMBL/GenBank/DDBJ whole genome shotgun (WGS) entry which is preliminary data.</text>
</comment>
<evidence type="ECO:0000256" key="1">
    <source>
        <dbReference type="ARBA" id="ARBA00001946"/>
    </source>
</evidence>
<feature type="domain" description="Alpha-D-phosphohexomutase alpha/beta/alpha" evidence="8">
    <location>
        <begin position="45"/>
        <end position="182"/>
    </location>
</feature>
<feature type="domain" description="Alpha-D-phosphohexomutase alpha/beta/alpha" evidence="10">
    <location>
        <begin position="320"/>
        <end position="441"/>
    </location>
</feature>
<gene>
    <name evidence="11" type="ORF">DXN04_31390</name>
</gene>
<keyword evidence="6" id="KW-0413">Isomerase</keyword>
<evidence type="ECO:0000256" key="4">
    <source>
        <dbReference type="ARBA" id="ARBA00022723"/>
    </source>
</evidence>
<dbReference type="Gene3D" id="3.40.120.10">
    <property type="entry name" value="Alpha-D-Glucose-1,6-Bisphosphate, subunit A, domain 3"/>
    <property type="match status" value="3"/>
</dbReference>
<evidence type="ECO:0000313" key="11">
    <source>
        <dbReference type="EMBL" id="RFM30842.1"/>
    </source>
</evidence>
<proteinExistence type="inferred from homology"/>
<sequence length="574" mass="63141">MDNVIESKVSQWLNGQFDAETVSAIKKLQQENPDELADAFYRNLEFGTGGLRGIMGVGTNRMNKYTVGMATQGFANYLKQAFTDEISIAIAHDSRNNSRFFAEVAANVMAANGIKVYLFESLRPTPELSFTIRHLKCKGGIVLTASHNPKEYNGYKAYWNDGAQLIPPHDKNVIREVEKIASVDEVKWSGGEANIHPISTEIDEAYLQMLKGLSIQPEAIAAQKDLKIVYTPIHGTGITLVPETLKRFGFTNVHVVEEQATPNGNFPTVVYPNPEESEAMSIGLKKAKELDAAILLGTDPDSDRVGIAVKDLKGEWILLNGNQTAVLLFNYIIEGRRAKGLAGATDYVCKTVVTSDLIDVFAAKNNVNCYNVLTGFKWIAELIRAKEGKEQFICGGEESYGYMIGDNVRDKDAIASVALICEMAAVAAGHGRSLYQQLIDIYVKYGYYKESLISITKKGMKGADEIADMMKGYRENPPATIAGVPVVTTYDYQLQQVKNLKTGEVTPITLPKSNVLQFVLEDGSKISARPSGTEPKIKFYFSVNQPLENAAGFEAATQALDAKIQQIIQDMKLK</sequence>
<dbReference type="Proteomes" id="UP000261174">
    <property type="component" value="Unassembled WGS sequence"/>
</dbReference>
<keyword evidence="12" id="KW-1185">Reference proteome</keyword>
<dbReference type="InterPro" id="IPR016066">
    <property type="entry name" value="A-D-PHexomutase_CS"/>
</dbReference>
<comment type="similarity">
    <text evidence="2 7">Belongs to the phosphohexose mutase family.</text>
</comment>
<keyword evidence="5 7" id="KW-0460">Magnesium</keyword>
<dbReference type="SUPFAM" id="SSF55957">
    <property type="entry name" value="Phosphoglucomutase, C-terminal domain"/>
    <property type="match status" value="1"/>
</dbReference>
<dbReference type="Gene3D" id="3.30.310.50">
    <property type="entry name" value="Alpha-D-phosphohexomutase, C-terminal domain"/>
    <property type="match status" value="1"/>
</dbReference>
<keyword evidence="4 7" id="KW-0479">Metal-binding</keyword>
<dbReference type="RefSeq" id="WP_116857388.1">
    <property type="nucleotide sequence ID" value="NZ_QTJV01000018.1"/>
</dbReference>
<dbReference type="OrthoDB" id="9806956at2"/>
<dbReference type="GO" id="GO:0006166">
    <property type="term" value="P:purine ribonucleoside salvage"/>
    <property type="evidence" value="ECO:0007669"/>
    <property type="project" value="TreeGrafter"/>
</dbReference>
<evidence type="ECO:0000313" key="12">
    <source>
        <dbReference type="Proteomes" id="UP000261174"/>
    </source>
</evidence>
<evidence type="ECO:0000259" key="10">
    <source>
        <dbReference type="Pfam" id="PF02880"/>
    </source>
</evidence>
<dbReference type="Pfam" id="PF02879">
    <property type="entry name" value="PGM_PMM_II"/>
    <property type="match status" value="1"/>
</dbReference>
<dbReference type="InterPro" id="IPR036900">
    <property type="entry name" value="A-D-PHexomutase_C_sf"/>
</dbReference>
<dbReference type="EMBL" id="QTJV01000018">
    <property type="protein sequence ID" value="RFM30842.1"/>
    <property type="molecule type" value="Genomic_DNA"/>
</dbReference>